<dbReference type="InterPro" id="IPR036291">
    <property type="entry name" value="NAD(P)-bd_dom_sf"/>
</dbReference>
<evidence type="ECO:0000313" key="4">
    <source>
        <dbReference type="Proteomes" id="UP001501624"/>
    </source>
</evidence>
<dbReference type="InterPro" id="IPR020843">
    <property type="entry name" value="ER"/>
</dbReference>
<dbReference type="Proteomes" id="UP001501624">
    <property type="component" value="Unassembled WGS sequence"/>
</dbReference>
<dbReference type="PANTHER" id="PTHR44154">
    <property type="entry name" value="QUINONE OXIDOREDUCTASE"/>
    <property type="match status" value="1"/>
</dbReference>
<dbReference type="RefSeq" id="WP_237335109.1">
    <property type="nucleotide sequence ID" value="NZ_BAABCM010000001.1"/>
</dbReference>
<dbReference type="InterPro" id="IPR013149">
    <property type="entry name" value="ADH-like_C"/>
</dbReference>
<accession>A0ABP7HP83</accession>
<dbReference type="Pfam" id="PF00107">
    <property type="entry name" value="ADH_zinc_N"/>
    <property type="match status" value="1"/>
</dbReference>
<dbReference type="InterPro" id="IPR013154">
    <property type="entry name" value="ADH-like_N"/>
</dbReference>
<keyword evidence="4" id="KW-1185">Reference proteome</keyword>
<dbReference type="InterPro" id="IPR051603">
    <property type="entry name" value="Zinc-ADH_QOR/CCCR"/>
</dbReference>
<gene>
    <name evidence="3" type="ORF">GCM10022380_18020</name>
</gene>
<dbReference type="Gene3D" id="3.90.180.10">
    <property type="entry name" value="Medium-chain alcohol dehydrogenases, catalytic domain"/>
    <property type="match status" value="1"/>
</dbReference>
<sequence length="324" mass="33883">MRAAVYTRTGKARDVLRVRDLGMREPGPGEVRVRISLSGINPSDVKRRDGQTPSRIDGFQVPHMDGVGRIDAVGPGVAPGRVGQRVWLWMAALSSPWGTAAEHCVVPHEQAVPLPDHVPDELGASLGVPALTAHLCLFPDGPLQGTDVLVAGGAGAVGHFAIELAKWAGARVATTVSSPAKAELASQAGADLVVNYRTEDAISRIRAFSDGINRVVEVAPAANWELDTAVCATGARIVAYSVDRPTLELPLLPSLTSLVTIRFLLVYGAPRDAVIEAAREVTAAAAAGALTPLPVHSFSLARIAAAHEAVEAGVTGKVIIDLRE</sequence>
<organism evidence="3 4">
    <name type="scientific">Amycolatopsis tucumanensis</name>
    <dbReference type="NCBI Taxonomy" id="401106"/>
    <lineage>
        <taxon>Bacteria</taxon>
        <taxon>Bacillati</taxon>
        <taxon>Actinomycetota</taxon>
        <taxon>Actinomycetes</taxon>
        <taxon>Pseudonocardiales</taxon>
        <taxon>Pseudonocardiaceae</taxon>
        <taxon>Amycolatopsis</taxon>
    </lineage>
</organism>
<dbReference type="CDD" id="cd08253">
    <property type="entry name" value="zeta_crystallin"/>
    <property type="match status" value="1"/>
</dbReference>
<dbReference type="SUPFAM" id="SSF50129">
    <property type="entry name" value="GroES-like"/>
    <property type="match status" value="1"/>
</dbReference>
<reference evidence="4" key="1">
    <citation type="journal article" date="2019" name="Int. J. Syst. Evol. Microbiol.">
        <title>The Global Catalogue of Microorganisms (GCM) 10K type strain sequencing project: providing services to taxonomists for standard genome sequencing and annotation.</title>
        <authorList>
            <consortium name="The Broad Institute Genomics Platform"/>
            <consortium name="The Broad Institute Genome Sequencing Center for Infectious Disease"/>
            <person name="Wu L."/>
            <person name="Ma J."/>
        </authorList>
    </citation>
    <scope>NUCLEOTIDE SEQUENCE [LARGE SCALE GENOMIC DNA]</scope>
    <source>
        <strain evidence="4">JCM 17017</strain>
    </source>
</reference>
<dbReference type="InterPro" id="IPR011032">
    <property type="entry name" value="GroES-like_sf"/>
</dbReference>
<proteinExistence type="predicted"/>
<comment type="caution">
    <text evidence="3">The sequence shown here is derived from an EMBL/GenBank/DDBJ whole genome shotgun (WGS) entry which is preliminary data.</text>
</comment>
<evidence type="ECO:0000259" key="2">
    <source>
        <dbReference type="SMART" id="SM00829"/>
    </source>
</evidence>
<dbReference type="PANTHER" id="PTHR44154:SF1">
    <property type="entry name" value="QUINONE OXIDOREDUCTASE"/>
    <property type="match status" value="1"/>
</dbReference>
<evidence type="ECO:0000313" key="3">
    <source>
        <dbReference type="EMBL" id="GAA3800937.1"/>
    </source>
</evidence>
<name>A0ABP7HP83_9PSEU</name>
<dbReference type="Pfam" id="PF08240">
    <property type="entry name" value="ADH_N"/>
    <property type="match status" value="1"/>
</dbReference>
<dbReference type="SUPFAM" id="SSF51735">
    <property type="entry name" value="NAD(P)-binding Rossmann-fold domains"/>
    <property type="match status" value="1"/>
</dbReference>
<dbReference type="Gene3D" id="3.40.50.720">
    <property type="entry name" value="NAD(P)-binding Rossmann-like Domain"/>
    <property type="match status" value="1"/>
</dbReference>
<evidence type="ECO:0000256" key="1">
    <source>
        <dbReference type="ARBA" id="ARBA00022857"/>
    </source>
</evidence>
<protein>
    <submittedName>
        <fullName evidence="3">NADPH:quinone reductase</fullName>
    </submittedName>
</protein>
<dbReference type="SMART" id="SM00829">
    <property type="entry name" value="PKS_ER"/>
    <property type="match status" value="1"/>
</dbReference>
<dbReference type="EMBL" id="BAABCM010000001">
    <property type="protein sequence ID" value="GAA3800937.1"/>
    <property type="molecule type" value="Genomic_DNA"/>
</dbReference>
<keyword evidence="1" id="KW-0521">NADP</keyword>
<feature type="domain" description="Enoyl reductase (ER)" evidence="2">
    <location>
        <begin position="11"/>
        <end position="320"/>
    </location>
</feature>